<feature type="compositionally biased region" description="Basic and acidic residues" evidence="1">
    <location>
        <begin position="393"/>
        <end position="409"/>
    </location>
</feature>
<dbReference type="VEuPathDB" id="CryptoDB:Cvel_4031"/>
<protein>
    <submittedName>
        <fullName evidence="2">Uncharacterized protein</fullName>
    </submittedName>
</protein>
<feature type="compositionally biased region" description="Pro residues" evidence="1">
    <location>
        <begin position="275"/>
        <end position="291"/>
    </location>
</feature>
<feature type="compositionally biased region" description="Polar residues" evidence="1">
    <location>
        <begin position="178"/>
        <end position="191"/>
    </location>
</feature>
<feature type="region of interest" description="Disordered" evidence="1">
    <location>
        <begin position="106"/>
        <end position="514"/>
    </location>
</feature>
<feature type="compositionally biased region" description="Basic and acidic residues" evidence="1">
    <location>
        <begin position="328"/>
        <end position="338"/>
    </location>
</feature>
<proteinExistence type="predicted"/>
<name>A0A0G4G1S8_9ALVE</name>
<sequence length="548" mass="59111">MEPRGSLKGGAGASPAQGVVALFRQRAASVKLPPLEMSGQVLKASLNISQFGDLSESGAPPMRSEGRRQSLMVFEERNKTGTVDRVLNDRLAAVKETVVDKLKAARPDFRRSHGQASLETEAFADETSLHPPTERRRSRKTSQTPPAIQVASIPLDQLFGKSNLPDLDDTDKTTTTTSSPSFASGVQTTSALIEMRKIVRTPSGSPVRRGVKVDRTLAPPVTPRDLPPIPPTESPSTGPRGPLSSRRHISAFHIETGEQTETSSKGVDGKEKQMAPPPVAPTAPSGAPPSTSPTKFRSRRLASRGSVEGSVGGSHYGTLAVSLPPDELGGRGRGRDENAEGEESQIGKTSERRRRGRYHTLSPDLLEDSLPQPPEDLAASSSAAPYAAGDEDREGRGATEGRGRRGPEHHSRRRHRTIGGTSPYQESSSSPSPGREGNKRNSRSYVPISLLVSQSQLGLTNSAPCPPPDARVDVGESTEDEERTEGDGNKKKEKAKADVEGSRRDGRDRLPPDGLLVSAEEKYSWEAMQLRHKQLVDVFPRGRKFKGW</sequence>
<evidence type="ECO:0000313" key="2">
    <source>
        <dbReference type="EMBL" id="CEM21690.1"/>
    </source>
</evidence>
<feature type="compositionally biased region" description="Low complexity" evidence="1">
    <location>
        <begin position="378"/>
        <end position="388"/>
    </location>
</feature>
<feature type="compositionally biased region" description="Pro residues" evidence="1">
    <location>
        <begin position="220"/>
        <end position="233"/>
    </location>
</feature>
<evidence type="ECO:0000256" key="1">
    <source>
        <dbReference type="SAM" id="MobiDB-lite"/>
    </source>
</evidence>
<reference evidence="2" key="1">
    <citation type="submission" date="2014-11" db="EMBL/GenBank/DDBJ databases">
        <authorList>
            <person name="Otto D Thomas"/>
            <person name="Naeem Raeece"/>
        </authorList>
    </citation>
    <scope>NUCLEOTIDE SEQUENCE</scope>
</reference>
<accession>A0A0G4G1S8</accession>
<dbReference type="EMBL" id="CDMZ01000795">
    <property type="protein sequence ID" value="CEM21690.1"/>
    <property type="molecule type" value="Genomic_DNA"/>
</dbReference>
<gene>
    <name evidence="2" type="ORF">Cvel_4031</name>
</gene>
<feature type="compositionally biased region" description="Basic and acidic residues" evidence="1">
    <location>
        <begin position="485"/>
        <end position="511"/>
    </location>
</feature>
<organism evidence="2">
    <name type="scientific">Chromera velia CCMP2878</name>
    <dbReference type="NCBI Taxonomy" id="1169474"/>
    <lineage>
        <taxon>Eukaryota</taxon>
        <taxon>Sar</taxon>
        <taxon>Alveolata</taxon>
        <taxon>Colpodellida</taxon>
        <taxon>Chromeraceae</taxon>
        <taxon>Chromera</taxon>
    </lineage>
</organism>
<feature type="compositionally biased region" description="Polar residues" evidence="1">
    <location>
        <begin position="451"/>
        <end position="463"/>
    </location>
</feature>
<dbReference type="AlphaFoldDB" id="A0A0G4G1S8"/>